<reference evidence="1 2" key="1">
    <citation type="submission" date="2017-11" db="EMBL/GenBank/DDBJ databases">
        <title>Complete genome of a free-living desiccation-tolerant cyanobacterium and its photosynthetic adaptation to extreme terrestrial habitat.</title>
        <authorList>
            <person name="Shang J."/>
        </authorList>
    </citation>
    <scope>NUCLEOTIDE SEQUENCE [LARGE SCALE GENOMIC DNA]</scope>
    <source>
        <strain evidence="1 2">CCNUN1</strain>
    </source>
</reference>
<dbReference type="KEGG" id="nfl:COO91_04686"/>
<dbReference type="Proteomes" id="UP000232003">
    <property type="component" value="Chromosome"/>
</dbReference>
<evidence type="ECO:0000313" key="2">
    <source>
        <dbReference type="Proteomes" id="UP000232003"/>
    </source>
</evidence>
<keyword evidence="2" id="KW-1185">Reference proteome</keyword>
<dbReference type="AlphaFoldDB" id="A0A2K8STE7"/>
<proteinExistence type="predicted"/>
<name>A0A2K8STE7_9NOSO</name>
<gene>
    <name evidence="1" type="ORF">COO91_04686</name>
</gene>
<sequence>MDFRLNNPKSKIQNFKSEIREVIFLPVYCAIFNNSGVVTNR</sequence>
<organism evidence="1 2">
    <name type="scientific">Nostoc flagelliforme CCNUN1</name>
    <dbReference type="NCBI Taxonomy" id="2038116"/>
    <lineage>
        <taxon>Bacteria</taxon>
        <taxon>Bacillati</taxon>
        <taxon>Cyanobacteriota</taxon>
        <taxon>Cyanophyceae</taxon>
        <taxon>Nostocales</taxon>
        <taxon>Nostocaceae</taxon>
        <taxon>Nostoc</taxon>
    </lineage>
</organism>
<dbReference type="EMBL" id="CP024785">
    <property type="protein sequence ID" value="AUB38711.1"/>
    <property type="molecule type" value="Genomic_DNA"/>
</dbReference>
<evidence type="ECO:0000313" key="1">
    <source>
        <dbReference type="EMBL" id="AUB38711.1"/>
    </source>
</evidence>
<accession>A0A2K8STE7</accession>
<protein>
    <submittedName>
        <fullName evidence="1">Uncharacterized protein</fullName>
    </submittedName>
</protein>